<keyword evidence="11" id="KW-0325">Glycoprotein</keyword>
<keyword evidence="17" id="KW-0802">TPR repeat</keyword>
<evidence type="ECO:0000256" key="10">
    <source>
        <dbReference type="ARBA" id="ARBA00023170"/>
    </source>
</evidence>
<comment type="similarity">
    <text evidence="2">Belongs to the glutamate-gated ion channel (TC 1.A.10.1) family.</text>
</comment>
<feature type="domain" description="Ionotropic glutamate receptor C-terminal" evidence="19">
    <location>
        <begin position="2858"/>
        <end position="3186"/>
    </location>
</feature>
<dbReference type="PROSITE" id="PS50005">
    <property type="entry name" value="TPR"/>
    <property type="match status" value="2"/>
</dbReference>
<keyword evidence="5 18" id="KW-0812">Transmembrane</keyword>
<comment type="function">
    <text evidence="16">Glutamate-gated receptor that probably acts as a non-selective cation channel. May be involved in light-signal transduction and calcium homeostasis via the regulation of calcium influx into cells.</text>
</comment>
<evidence type="ECO:0000256" key="4">
    <source>
        <dbReference type="ARBA" id="ARBA00022448"/>
    </source>
</evidence>
<evidence type="ECO:0000256" key="12">
    <source>
        <dbReference type="ARBA" id="ARBA00023254"/>
    </source>
</evidence>
<feature type="repeat" description="TPR" evidence="17">
    <location>
        <begin position="134"/>
        <end position="167"/>
    </location>
</feature>
<evidence type="ECO:0000256" key="7">
    <source>
        <dbReference type="ARBA" id="ARBA00022989"/>
    </source>
</evidence>
<evidence type="ECO:0000259" key="19">
    <source>
        <dbReference type="SMART" id="SM00079"/>
    </source>
</evidence>
<evidence type="ECO:0000256" key="16">
    <source>
        <dbReference type="ARBA" id="ARBA00049638"/>
    </source>
</evidence>
<organism evidence="20 21">
    <name type="scientific">Arabidopsis arenosa</name>
    <name type="common">Sand rock-cress</name>
    <name type="synonym">Cardaminopsis arenosa</name>
    <dbReference type="NCBI Taxonomy" id="38785"/>
    <lineage>
        <taxon>Eukaryota</taxon>
        <taxon>Viridiplantae</taxon>
        <taxon>Streptophyta</taxon>
        <taxon>Embryophyta</taxon>
        <taxon>Tracheophyta</taxon>
        <taxon>Spermatophyta</taxon>
        <taxon>Magnoliopsida</taxon>
        <taxon>eudicotyledons</taxon>
        <taxon>Gunneridae</taxon>
        <taxon>Pentapetalae</taxon>
        <taxon>rosids</taxon>
        <taxon>malvids</taxon>
        <taxon>Brassicales</taxon>
        <taxon>Brassicaceae</taxon>
        <taxon>Camelineae</taxon>
        <taxon>Arabidopsis</taxon>
    </lineage>
</organism>
<keyword evidence="10" id="KW-0675">Receptor</keyword>
<dbReference type="SUPFAM" id="SSF53822">
    <property type="entry name" value="Periplasmic binding protein-like I"/>
    <property type="match status" value="3"/>
</dbReference>
<dbReference type="FunFam" id="3.40.50.2300:FF:000629">
    <property type="entry name" value="Glutamate receptor 1.3"/>
    <property type="match status" value="3"/>
</dbReference>
<dbReference type="InterPro" id="IPR044440">
    <property type="entry name" value="GABAb_receptor_plant_PBP1"/>
</dbReference>
<evidence type="ECO:0000313" key="21">
    <source>
        <dbReference type="Proteomes" id="UP000682877"/>
    </source>
</evidence>
<keyword evidence="6" id="KW-0732">Signal</keyword>
<dbReference type="InterPro" id="IPR011990">
    <property type="entry name" value="TPR-like_helical_dom_sf"/>
</dbReference>
<keyword evidence="14" id="KW-0407">Ion channel</keyword>
<feature type="transmembrane region" description="Helical" evidence="18">
    <location>
        <begin position="2216"/>
        <end position="2234"/>
    </location>
</feature>
<evidence type="ECO:0000256" key="8">
    <source>
        <dbReference type="ARBA" id="ARBA00023065"/>
    </source>
</evidence>
<dbReference type="Gene3D" id="3.40.190.10">
    <property type="entry name" value="Periplasmic binding protein-like II"/>
    <property type="match status" value="5"/>
</dbReference>
<keyword evidence="9 18" id="KW-0472">Membrane</keyword>
<feature type="transmembrane region" description="Helical" evidence="18">
    <location>
        <begin position="2246"/>
        <end position="2263"/>
    </location>
</feature>
<evidence type="ECO:0000313" key="20">
    <source>
        <dbReference type="EMBL" id="CAE6228437.1"/>
    </source>
</evidence>
<keyword evidence="12" id="KW-0469">Meiosis</keyword>
<keyword evidence="21" id="KW-1185">Reference proteome</keyword>
<gene>
    <name evidence="20" type="ORF">AARE701A_LOCUS20932</name>
</gene>
<dbReference type="SUPFAM" id="SSF53850">
    <property type="entry name" value="Periplasmic binding protein-like II"/>
    <property type="match status" value="3"/>
</dbReference>
<accession>A0A8S2AZ61</accession>
<protein>
    <recommendedName>
        <fullName evidence="15">Protein ZIP4 homolog</fullName>
    </recommendedName>
</protein>
<dbReference type="CDD" id="cd19990">
    <property type="entry name" value="PBP1_GABAb_receptor_plant"/>
    <property type="match status" value="3"/>
</dbReference>
<comment type="subcellular location">
    <subcellularLocation>
        <location evidence="1">Membrane</location>
        <topology evidence="1">Multi-pass membrane protein</topology>
    </subcellularLocation>
</comment>
<keyword evidence="13" id="KW-1071">Ligand-gated ion channel</keyword>
<evidence type="ECO:0000256" key="9">
    <source>
        <dbReference type="ARBA" id="ARBA00023136"/>
    </source>
</evidence>
<evidence type="ECO:0000256" key="11">
    <source>
        <dbReference type="ARBA" id="ARBA00023180"/>
    </source>
</evidence>
<dbReference type="Pfam" id="PF01094">
    <property type="entry name" value="ANF_receptor"/>
    <property type="match status" value="3"/>
</dbReference>
<dbReference type="SMART" id="SM00079">
    <property type="entry name" value="PBPe"/>
    <property type="match status" value="3"/>
</dbReference>
<keyword evidence="4" id="KW-0813">Transport</keyword>
<dbReference type="InterPro" id="IPR015683">
    <property type="entry name" value="Ionotropic_Glu_rcpt"/>
</dbReference>
<dbReference type="Proteomes" id="UP000682877">
    <property type="component" value="Chromosome 8"/>
</dbReference>
<feature type="transmembrane region" description="Helical" evidence="18">
    <location>
        <begin position="3206"/>
        <end position="3227"/>
    </location>
</feature>
<name>A0A8S2AZ61_ARAAE</name>
<dbReference type="Pfam" id="PF08631">
    <property type="entry name" value="SPO22"/>
    <property type="match status" value="1"/>
</dbReference>
<dbReference type="GO" id="GO:0051321">
    <property type="term" value="P:meiotic cell cycle"/>
    <property type="evidence" value="ECO:0007669"/>
    <property type="project" value="UniProtKB-KW"/>
</dbReference>
<evidence type="ECO:0000256" key="1">
    <source>
        <dbReference type="ARBA" id="ARBA00004141"/>
    </source>
</evidence>
<feature type="domain" description="Ionotropic glutamate receptor C-terminal" evidence="19">
    <location>
        <begin position="1258"/>
        <end position="1565"/>
    </location>
</feature>
<reference evidence="20" key="1">
    <citation type="submission" date="2021-01" db="EMBL/GenBank/DDBJ databases">
        <authorList>
            <person name="Bezrukov I."/>
        </authorList>
    </citation>
    <scope>NUCLEOTIDE SEQUENCE</scope>
</reference>
<evidence type="ECO:0000256" key="13">
    <source>
        <dbReference type="ARBA" id="ARBA00023286"/>
    </source>
</evidence>
<dbReference type="GO" id="GO:0016020">
    <property type="term" value="C:membrane"/>
    <property type="evidence" value="ECO:0007669"/>
    <property type="project" value="UniProtKB-SubCell"/>
</dbReference>
<sequence length="3279" mass="368575">MRIAEITTPDLRLHHRETESHTHHPLLSEIELLIQQSEAISKNQPLPQSLPISLRQSLTRLSQLAPFPDNTFKLTIWKLSFRLWNACVDLSNAASLQSSSTSAESIANLRHVAADMLFLAKDVTGVPSPTIKSSLFYYRTGLVYHSLKKFDLASDCFERATEIVSKIDIAKISDAGEKKLFLDLNLARSRTAWEISDRNLAVTLLNRAKNMLFGSPDHYKSLSNQFLAFGKSSLSRDDDDCSLNDALRLMNEALDLCEKGLGTAKTREDTMEFTAMRIKTLRFISAVHLQKGEYENVIKCVKVLRNGGNGSDGADQHASLPVLAMKAWLGLGRHSEAEKELRGMVGNNDIPEAVWVSAVEAYFEVVGTAGAETAKGVFLGLLGRCHVSAKAALRVAHRVLGESRGGDNGSRIRANVVAQLVSDERVVALFAGEAVTKERKAIHSVLWNSASDHFRAKDYETSAEMFEKSMLYIPHDIENRVFRAKGFRVLCLCYLGLSQLDRALEYIEEAEKLEPNIACSFLKFKIYLQKKDHSCAIGQIDAMTSCLDFSPDYLSLSAHEAISCQALPVAVASLSKFLGFYISGKTMPTTEVVVFRTLVTILTQDIGSETEALDFMLQAQSRAAKLGTECFFGSGETGKREQNWFAVTCWNLGSRCGNAKKYELCGEFLRLASEFYSYMDTDESGENKMMICRSIILSVTAMIALEKQNKSAMTESQVKVAAELLVRAGKIMSSSLSDGKDCIMEPELIFMYTLVAYDIHGRLNNSAFQLLVVKTFAGSKSCHYNYLLQLGIFASQSPQSNPDVSTFALNECLSALIASASPDYPTIALIIRKLISISSVHKGDTEDEEAIQKMYKQAYRIMVGLKEGEYPTEEGKWLAMTAWNRAALPVRLGQLETAKKWLSIGLEIAEKVTAVDLLQTEGVEAIIGGNSLLEAKLLGELGEKARVPMISLDSPISCSLSKYSHLIQATHDSASEAKGITSFINGFDWNSVALVYEDHDDWKETMQLLVDHFHENNIRIKSKIGFTVSSSENSMMDRLRKLNALGTTVFVVHLSKVMATYLFPCAEKLGMMGEGFAWILTTKSMNSFLESIDDFAKEAMEGVVGFKSYIPMSKELHNFTLRWRKSLHVEEVIGTEITRLSISGIWAHDIAWALANAAEVIRMPNVTSTLLEAITESKFKGLSGDFQLDDRKLLSDKFEIVNMIGSGERRIGFWNFNGSFSNRRHLSSTHNNLETIIWPGGSTQSPKGSSLKQSDRKKLRVLVTSSNRFPRLVNVTTDPVTHDITNVDGFCIEVFNASIAPFNYEVEYIRWRNGSNYDNLAYALNSQKDKYDAAVGDITITWNRSTYVDFTLPFTEMGLGIVALKERSIIVWLIERHENPEFQGSWSQQIGVMLWFGFSTLVYAHRERLKHNLSRFVVTVWIFAVLILVTSYTATLTSMMTVQQIRFNSNKNYVGHLSGSQIAKAALANSSMQTMRSLGLNTSEDYAGALLNKTVSLIVSELPYLKVVFRDYPTDFLLVKKQYTTNGFGFMFQKGSELVHNVSREISQLRTSERLNEMERKWFDKPSPFPTDDTSNPITLDRFRGLFMITGVSFVFALAVLFILWLREKWEILVNSVNIFLSRRLRHFRILFTRTIHPSPLDNTVGENAIQMAQQQPCRSSSNGPLVLDPNWLGIERKIVRSSVSMALSDFYAINNDYKTRVSLLVRDSHGEPLLGLASVVDLLKTEGVEAIIGGNSLLEAKLLAELGEKARVPVISLNSPMSLSLSRYSYLIQATHDSASEVKGITAFLHGFDWNSVALVYENDEDWRESMHFMVDHFHENNVHVQSKVGFSVSSSEDSLMDRVRKLKDLGTTVFVVHLSEVIATRLFPCAEKLGLMGEGFSWILTAKSMSSLHESVDDFAKEAMEGVVGFKSYIPMSKELHNFTLRWRKSLPLEEVTGSEITRLSISGVWAHDIAWALASAAEVTRMPNVSSTLLEAMKERRFKGLSGDFQLDDMKLLSDKFEIVNMIGSGERRVGFWNSNGSFSNRRHLSSTHDKLETIIWPGGSAQSPKGSRLRESGRKKLRVLVTSSNRFPRLMKVETDPVTNAITIVEGFCIEVFEASIAPFNYEVEYIRWLNGTNYTKLAYALHSQKDKYDAAVGDITITSDRSTYVDFTLPYTEMGLGIVAAKERSMWVFFQPLTPNLWITSAAFFVLTGIIVWLIERAENKEFQGSWPQQIGVVLWFGFSTLVYAHREKLKHNLSRFVVTVWVFAVLILVTSYTATLTSMMTVQQIRFNANEDYVGHLSGSLIANAALTNSSLRAMRLLGLNTSEDYAQALLNKSVSYIVSELPYLKILLGEYPGHFLMVKTQSTTNGFGFMFQKGSELVHNVSREIAKLRTSERLNEMERRWFDKQLPYTTDDTSNPITLYRFRGLFMITGVSFAFALAVLLILWLREKWEIVVSSVNLYLSQQLRHFRILFTRTIHPSPLDNPIGENAVQMAQHFYAINNDYKTRVSFSVRNSHGEPLLGLASAVDLLQTEGVEAIIGGNSLFEAKLLGELGEKARVPVISLNSPMSLSLSKYSYLIQATHDSASEAKGITSFIKGFDWNSVALVYEDDDDWRESMQFLVDYFHENGVRVQSKVGFTVSSSEDIVMDRLRKLKDLGTTVFVVHLSEVIATHVFQCAGRLGLMGDGFVWILTTKTMNSFHESIDDFSKEAMEGVVGFKSYIPMSKELLNFTLRWRKSLPVEEAEITRLSISGIWAHDIAWALASAAEVTRVPNVSSTLLEEITKTRFNGLSGDFQLDDKKLLSNMFEIINMIGSSERRVGFWNSNGSFSNRRQLSSTHNKLETIIWPGGSAQSPKGSSLRESDRKKLRVLVTSSNRFPRLMKVETDPVTNELIVEGFCIEVFRTSISPFNYEVEYIPWLNGSNYDNLAYALSSQKDKYDAAVGDITITSNRSMYVDFTLPFTEMGLGIVALKERSMWVFFQPLTPDLWITSAAFFVLTGIIVWLIERAENKEFQGSWPQQIGVVLWFGFSTLVYAHRERLKHNLSRFVVTVWVFAVLILTASYTATLTSMMTVQQIRFNSNEDYVGHLSGSLIANVALTSSSLRAMRSLGLNSSADYAQALLNKTVSFVVDELPYLKVLLGENPTLFLMVKTQSTTNGFGFMFQKGFELVSNVSREISKLRTSEKLNEMEKRWLDKQLPYTTDDTSNPITLYRFRGLFMITGVSFAFALAVLLILWLRDEWTVLVNSVKLFISRQIIHFRIHFARNIHPSPLDDPIGENAVQMAQRNRQ</sequence>
<evidence type="ECO:0000256" key="2">
    <source>
        <dbReference type="ARBA" id="ARBA00008685"/>
    </source>
</evidence>
<feature type="transmembrane region" description="Helical" evidence="18">
    <location>
        <begin position="1585"/>
        <end position="1606"/>
    </location>
</feature>
<dbReference type="FunFam" id="3.40.50.2300:FF:000693">
    <property type="entry name" value="Glutamate receptor 1.2"/>
    <property type="match status" value="2"/>
</dbReference>
<dbReference type="GO" id="GO:0015276">
    <property type="term" value="F:ligand-gated monoatomic ion channel activity"/>
    <property type="evidence" value="ECO:0007669"/>
    <property type="project" value="InterPro"/>
</dbReference>
<feature type="transmembrane region" description="Helical" evidence="18">
    <location>
        <begin position="1416"/>
        <end position="1434"/>
    </location>
</feature>
<evidence type="ECO:0000256" key="3">
    <source>
        <dbReference type="ARBA" id="ARBA00011095"/>
    </source>
</evidence>
<feature type="transmembrane region" description="Helical" evidence="18">
    <location>
        <begin position="2185"/>
        <end position="2204"/>
    </location>
</feature>
<comment type="subunit">
    <text evidence="3">May form heteromers.</text>
</comment>
<evidence type="ECO:0000256" key="5">
    <source>
        <dbReference type="ARBA" id="ARBA00022692"/>
    </source>
</evidence>
<dbReference type="Pfam" id="PF00060">
    <property type="entry name" value="Lig_chan"/>
    <property type="match status" value="3"/>
</dbReference>
<dbReference type="InterPro" id="IPR013940">
    <property type="entry name" value="Spo22/ZIP4/TEX11"/>
</dbReference>
<feature type="transmembrane region" description="Helical" evidence="18">
    <location>
        <begin position="3037"/>
        <end position="3054"/>
    </location>
</feature>
<evidence type="ECO:0000256" key="17">
    <source>
        <dbReference type="PROSITE-ProRule" id="PRU00339"/>
    </source>
</evidence>
<dbReference type="CDD" id="cd13686">
    <property type="entry name" value="GluR_Plant"/>
    <property type="match status" value="3"/>
</dbReference>
<dbReference type="InterPro" id="IPR001320">
    <property type="entry name" value="Iontro_rcpt_C"/>
</dbReference>
<keyword evidence="8" id="KW-0406">Ion transport</keyword>
<dbReference type="Gene3D" id="1.10.287.70">
    <property type="match status" value="2"/>
</dbReference>
<dbReference type="InterPro" id="IPR019734">
    <property type="entry name" value="TPR_rpt"/>
</dbReference>
<evidence type="ECO:0000256" key="6">
    <source>
        <dbReference type="ARBA" id="ARBA00022729"/>
    </source>
</evidence>
<feature type="domain" description="Ionotropic glutamate receptor C-terminal" evidence="19">
    <location>
        <begin position="2066"/>
        <end position="2395"/>
    </location>
</feature>
<dbReference type="SUPFAM" id="SSF48452">
    <property type="entry name" value="TPR-like"/>
    <property type="match status" value="1"/>
</dbReference>
<dbReference type="Gene3D" id="1.25.40.10">
    <property type="entry name" value="Tetratricopeptide repeat domain"/>
    <property type="match status" value="2"/>
</dbReference>
<keyword evidence="7 18" id="KW-1133">Transmembrane helix</keyword>
<dbReference type="InterPro" id="IPR028082">
    <property type="entry name" value="Peripla_BP_I"/>
</dbReference>
<dbReference type="Pfam" id="PF10613">
    <property type="entry name" value="Lig_chan-Glu_bd"/>
    <property type="match status" value="3"/>
</dbReference>
<dbReference type="PANTHER" id="PTHR18966">
    <property type="entry name" value="IONOTROPIC GLUTAMATE RECEPTOR"/>
    <property type="match status" value="1"/>
</dbReference>
<dbReference type="Gene3D" id="3.40.50.2300">
    <property type="match status" value="6"/>
</dbReference>
<dbReference type="InterPro" id="IPR001828">
    <property type="entry name" value="ANF_lig-bd_rcpt"/>
</dbReference>
<evidence type="ECO:0000256" key="15">
    <source>
        <dbReference type="ARBA" id="ARBA00031845"/>
    </source>
</evidence>
<dbReference type="EMBL" id="LR999458">
    <property type="protein sequence ID" value="CAE6228437.1"/>
    <property type="molecule type" value="Genomic_DNA"/>
</dbReference>
<dbReference type="InterPro" id="IPR019594">
    <property type="entry name" value="Glu/Gly-bd"/>
</dbReference>
<evidence type="ECO:0000256" key="14">
    <source>
        <dbReference type="ARBA" id="ARBA00023303"/>
    </source>
</evidence>
<feature type="repeat" description="TPR" evidence="17">
    <location>
        <begin position="484"/>
        <end position="517"/>
    </location>
</feature>
<dbReference type="FunFam" id="1.10.287.70:FF:000037">
    <property type="entry name" value="Glutamate receptor"/>
    <property type="match status" value="2"/>
</dbReference>
<dbReference type="SMART" id="SM00028">
    <property type="entry name" value="TPR"/>
    <property type="match status" value="4"/>
</dbReference>
<feature type="transmembrane region" description="Helical" evidence="18">
    <location>
        <begin position="2415"/>
        <end position="2436"/>
    </location>
</feature>
<feature type="transmembrane region" description="Helical" evidence="18">
    <location>
        <begin position="2973"/>
        <end position="2995"/>
    </location>
</feature>
<evidence type="ECO:0000256" key="18">
    <source>
        <dbReference type="SAM" id="Phobius"/>
    </source>
</evidence>
<proteinExistence type="inferred from homology"/>